<evidence type="ECO:0000313" key="4">
    <source>
        <dbReference type="Proteomes" id="UP000007397"/>
    </source>
</evidence>
<dbReference type="InterPro" id="IPR041685">
    <property type="entry name" value="AAA_GajA/Old/RecF-like"/>
</dbReference>
<feature type="domain" description="OLD protein-like TOPRIM" evidence="2">
    <location>
        <begin position="365"/>
        <end position="428"/>
    </location>
</feature>
<name>I0JSA4_HALH3</name>
<dbReference type="Gene3D" id="3.40.50.300">
    <property type="entry name" value="P-loop containing nucleotide triphosphate hydrolases"/>
    <property type="match status" value="1"/>
</dbReference>
<dbReference type="InterPro" id="IPR051396">
    <property type="entry name" value="Bact_Antivir_Def_Nuclease"/>
</dbReference>
<dbReference type="Pfam" id="PF20469">
    <property type="entry name" value="OLD-like_TOPRIM"/>
    <property type="match status" value="1"/>
</dbReference>
<dbReference type="STRING" id="866895.HBHAL_4687"/>
<dbReference type="EMBL" id="HE717023">
    <property type="protein sequence ID" value="CCG47025.1"/>
    <property type="molecule type" value="Genomic_DNA"/>
</dbReference>
<reference evidence="3 4" key="1">
    <citation type="journal article" date="2013" name="Environ. Microbiol.">
        <title>Chloride and organic osmolytes: a hybrid strategy to cope with elevated salinities by the moderately halophilic, chloride-dependent bacterium Halobacillus halophilus.</title>
        <authorList>
            <person name="Saum S.H."/>
            <person name="Pfeiffer F."/>
            <person name="Palm P."/>
            <person name="Rampp M."/>
            <person name="Schuster S.C."/>
            <person name="Muller V."/>
            <person name="Oesterhelt D."/>
        </authorList>
    </citation>
    <scope>NUCLEOTIDE SEQUENCE [LARGE SCALE GENOMIC DNA]</scope>
    <source>
        <strain evidence="4">ATCC 35676 / DSM 2266 / JCM 20832 / KCTC 3685 / LMG 17431 / NBRC 102448 / NCIMB 2269</strain>
    </source>
</reference>
<dbReference type="HOGENOM" id="CLU_025620_1_0_9"/>
<accession>I0JSA4</accession>
<protein>
    <submittedName>
        <fullName evidence="3">Uncharacterized protein</fullName>
    </submittedName>
</protein>
<gene>
    <name evidence="3" type="ordered locus">HBHAL_4687</name>
</gene>
<sequence>MISSLVRLFGQKNSERTLIKSDFHIPHNISPDDIEEINLFIEVRIEFPELVAEDESKTDSVPPFFRQMIVDRPGGIPYMRIRLEGKWIQGLTPEGDIEQDIYYITVPEGQPEEEAQQPIPVHQRNAIQLIYVPAMRDPMTQLKNASGTILWRILRNIEWPDTINEEIKEKMGPVMELFSEIPDVKSVKETLNKEWNSYHKDPRYSHTDLMFSSTDLTSILKKVEVHFSPNEDGNSSTIDRMGDGLRSLFYLTLVSSLLEIEQNMESDVKPALNILAVEEPENHVSPHLLGRVVSNLSNISNKENSQVVISSHSASIIKKIDPEQIRHMQIENHNSIVKGITLPDKQSESFTYIKEAVKAYPDLYFSKLVVLGEGDSEEIVMPKLLSAYDIYPDETSISIVPLGGRHVNHLWKLLNQLSIPHITLLDLDRERYGGGWGRIKYALKQLIENGHDPERLLSVIRNGDPYTYTVEQLEEFHERSNEEVENMECWISILESKNVFFSNPLDLDFSMLKSFEQQYKSTMTYGPRIPDETTDEYTEKKESSIQATLKSEKAKGVTYTEEEKKLMIWYNSLFLGRGKPSTHIAALSNLGKDEYLEKAPSELKSLAERVNELLVENRGSI</sequence>
<dbReference type="InterPro" id="IPR034139">
    <property type="entry name" value="TOPRIM_OLD"/>
</dbReference>
<feature type="domain" description="Endonuclease GajA/Old nuclease/RecF-like AAA" evidence="1">
    <location>
        <begin position="120"/>
        <end position="317"/>
    </location>
</feature>
<dbReference type="SUPFAM" id="SSF52540">
    <property type="entry name" value="P-loop containing nucleoside triphosphate hydrolases"/>
    <property type="match status" value="1"/>
</dbReference>
<dbReference type="CDD" id="cd01026">
    <property type="entry name" value="TOPRIM_OLD"/>
    <property type="match status" value="1"/>
</dbReference>
<evidence type="ECO:0000259" key="2">
    <source>
        <dbReference type="Pfam" id="PF20469"/>
    </source>
</evidence>
<dbReference type="AlphaFoldDB" id="I0JSA4"/>
<dbReference type="PATRIC" id="fig|866895.3.peg.3724"/>
<dbReference type="KEGG" id="hhd:HBHAL_4687"/>
<evidence type="ECO:0000259" key="1">
    <source>
        <dbReference type="Pfam" id="PF13175"/>
    </source>
</evidence>
<dbReference type="Proteomes" id="UP000007397">
    <property type="component" value="Chromosome"/>
</dbReference>
<evidence type="ECO:0000313" key="3">
    <source>
        <dbReference type="EMBL" id="CCG47025.1"/>
    </source>
</evidence>
<organism evidence="3 4">
    <name type="scientific">Halobacillus halophilus (strain ATCC 35676 / DSM 2266 / JCM 20832 / KCTC 3685 / LMG 17431 / NBRC 102448 / NCIMB 2269)</name>
    <name type="common">Sporosarcina halophila</name>
    <dbReference type="NCBI Taxonomy" id="866895"/>
    <lineage>
        <taxon>Bacteria</taxon>
        <taxon>Bacillati</taxon>
        <taxon>Bacillota</taxon>
        <taxon>Bacilli</taxon>
        <taxon>Bacillales</taxon>
        <taxon>Bacillaceae</taxon>
        <taxon>Halobacillus</taxon>
    </lineage>
</organism>
<dbReference type="Pfam" id="PF13175">
    <property type="entry name" value="AAA_15"/>
    <property type="match status" value="1"/>
</dbReference>
<dbReference type="InterPro" id="IPR027417">
    <property type="entry name" value="P-loop_NTPase"/>
</dbReference>
<dbReference type="PANTHER" id="PTHR43581:SF4">
    <property type="entry name" value="ATP_GTP PHOSPHATASE"/>
    <property type="match status" value="1"/>
</dbReference>
<dbReference type="PANTHER" id="PTHR43581">
    <property type="entry name" value="ATP/GTP PHOSPHATASE"/>
    <property type="match status" value="1"/>
</dbReference>
<keyword evidence="4" id="KW-1185">Reference proteome</keyword>
<proteinExistence type="predicted"/>
<dbReference type="eggNOG" id="COG3593">
    <property type="taxonomic scope" value="Bacteria"/>
</dbReference>